<dbReference type="EMBL" id="MK072171">
    <property type="protein sequence ID" value="AYV79703.1"/>
    <property type="molecule type" value="Genomic_DNA"/>
</dbReference>
<reference evidence="2" key="1">
    <citation type="submission" date="2018-10" db="EMBL/GenBank/DDBJ databases">
        <title>Hidden diversity of soil giant viruses.</title>
        <authorList>
            <person name="Schulz F."/>
            <person name="Alteio L."/>
            <person name="Goudeau D."/>
            <person name="Ryan E.M."/>
            <person name="Malmstrom R.R."/>
            <person name="Blanchard J."/>
            <person name="Woyke T."/>
        </authorList>
    </citation>
    <scope>NUCLEOTIDE SEQUENCE</scope>
    <source>
        <strain evidence="2">FNV1</strain>
    </source>
</reference>
<name>A0A3G5A1G8_9VIRU</name>
<gene>
    <name evidence="2" type="ORF">Faunusvirus40_3</name>
</gene>
<proteinExistence type="predicted"/>
<evidence type="ECO:0000313" key="2">
    <source>
        <dbReference type="EMBL" id="AYV79703.1"/>
    </source>
</evidence>
<feature type="region of interest" description="Disordered" evidence="1">
    <location>
        <begin position="119"/>
        <end position="139"/>
    </location>
</feature>
<feature type="compositionally biased region" description="Basic and acidic residues" evidence="1">
    <location>
        <begin position="121"/>
        <end position="130"/>
    </location>
</feature>
<evidence type="ECO:0000256" key="1">
    <source>
        <dbReference type="SAM" id="MobiDB-lite"/>
    </source>
</evidence>
<sequence length="247" mass="28065">MKLDTVYKEFRKTNNTYCTDLETLFKNMEIAFNNEIVQEKLDLLKKIAVEHNLNYDELHVKHMNVPLKKTKRFGIKSVNVKNKDAGIKTDTVQIKDEKTGDATVTDPVVVATDENSAYKTTDAERTEKPPVVKKARRAPAKKHVAVVKDEKTDDVVKDEKTTVEITDTKPKKKEKTAKVAKVRAVREKPITFVPDDVPTTAVLDKQSINGVEYYIDRKNGVIFDKNNQIVGQLKDNIPEIFPLEVIV</sequence>
<accession>A0A3G5A1G8</accession>
<organism evidence="2">
    <name type="scientific">Faunusvirus sp</name>
    <dbReference type="NCBI Taxonomy" id="2487766"/>
    <lineage>
        <taxon>Viruses</taxon>
        <taxon>Varidnaviria</taxon>
        <taxon>Bamfordvirae</taxon>
        <taxon>Nucleocytoviricota</taxon>
        <taxon>Megaviricetes</taxon>
        <taxon>Imitervirales</taxon>
        <taxon>Mimiviridae</taxon>
    </lineage>
</organism>
<protein>
    <submittedName>
        <fullName evidence="2">Uncharacterized protein</fullName>
    </submittedName>
</protein>